<evidence type="ECO:0000313" key="2">
    <source>
        <dbReference type="EMBL" id="MBO8414062.1"/>
    </source>
</evidence>
<dbReference type="AlphaFoldDB" id="A0A9D9D7M3"/>
<name>A0A9D9D7M3_9BACL</name>
<keyword evidence="1" id="KW-1133">Transmembrane helix</keyword>
<evidence type="ECO:0000256" key="1">
    <source>
        <dbReference type="SAM" id="Phobius"/>
    </source>
</evidence>
<comment type="caution">
    <text evidence="2">The sequence shown here is derived from an EMBL/GenBank/DDBJ whole genome shotgun (WGS) entry which is preliminary data.</text>
</comment>
<reference evidence="2" key="1">
    <citation type="submission" date="2020-10" db="EMBL/GenBank/DDBJ databases">
        <authorList>
            <person name="Gilroy R."/>
        </authorList>
    </citation>
    <scope>NUCLEOTIDE SEQUENCE</scope>
    <source>
        <strain evidence="2">1748</strain>
    </source>
</reference>
<keyword evidence="1" id="KW-0472">Membrane</keyword>
<feature type="transmembrane region" description="Helical" evidence="1">
    <location>
        <begin position="62"/>
        <end position="83"/>
    </location>
</feature>
<evidence type="ECO:0000313" key="3">
    <source>
        <dbReference type="Proteomes" id="UP000823629"/>
    </source>
</evidence>
<accession>A0A9D9D7M3</accession>
<organism evidence="2 3">
    <name type="scientific">Candidatus Scatoplasma merdavium</name>
    <dbReference type="NCBI Taxonomy" id="2840932"/>
    <lineage>
        <taxon>Bacteria</taxon>
        <taxon>Bacillati</taxon>
        <taxon>Bacillota</taxon>
        <taxon>Bacilli</taxon>
        <taxon>Bacillales</taxon>
        <taxon>Candidatus Scatoplasma</taxon>
    </lineage>
</organism>
<gene>
    <name evidence="2" type="ORF">IAC78_01070</name>
</gene>
<dbReference type="EMBL" id="JADING010000029">
    <property type="protein sequence ID" value="MBO8414062.1"/>
    <property type="molecule type" value="Genomic_DNA"/>
</dbReference>
<protein>
    <recommendedName>
        <fullName evidence="4">Signal peptidase I</fullName>
    </recommendedName>
</protein>
<sequence length="298" mass="33961">MLPLIIVLIVCVALLLGYSFYIYRYTNKTVEDIANGQDDMEVCTSYIDEEKKRLKFHKFKKVLNWIGNIIITILCIFFFLSVLSRVSSAFDMPYQASVVGSGSMSYKNEVNEYLDENDLNNQFDTYDVIFIKNVDSISEVNLYDVICYVNDSGTQIVHRVIEVHPDYLVTRGDATDTTDTIRITDSNIVGVYTNVRIPKLGFVVYYLQSNYGIIAFVSILILLGITSYSNAKIKDSAEKRRKQIGLNESVLTSKFRLETINGTIEYNGNSYEVNENNKSEHTKLIVLDKNKGDEKNEA</sequence>
<keyword evidence="1" id="KW-0812">Transmembrane</keyword>
<evidence type="ECO:0008006" key="4">
    <source>
        <dbReference type="Google" id="ProtNLM"/>
    </source>
</evidence>
<proteinExistence type="predicted"/>
<reference evidence="2" key="2">
    <citation type="journal article" date="2021" name="PeerJ">
        <title>Extensive microbial diversity within the chicken gut microbiome revealed by metagenomics and culture.</title>
        <authorList>
            <person name="Gilroy R."/>
            <person name="Ravi A."/>
            <person name="Getino M."/>
            <person name="Pursley I."/>
            <person name="Horton D.L."/>
            <person name="Alikhan N.F."/>
            <person name="Baker D."/>
            <person name="Gharbi K."/>
            <person name="Hall N."/>
            <person name="Watson M."/>
            <person name="Adriaenssens E.M."/>
            <person name="Foster-Nyarko E."/>
            <person name="Jarju S."/>
            <person name="Secka A."/>
            <person name="Antonio M."/>
            <person name="Oren A."/>
            <person name="Chaudhuri R.R."/>
            <person name="La Ragione R."/>
            <person name="Hildebrand F."/>
            <person name="Pallen M.J."/>
        </authorList>
    </citation>
    <scope>NUCLEOTIDE SEQUENCE</scope>
    <source>
        <strain evidence="2">1748</strain>
    </source>
</reference>
<feature type="transmembrane region" description="Helical" evidence="1">
    <location>
        <begin position="211"/>
        <end position="231"/>
    </location>
</feature>
<feature type="transmembrane region" description="Helical" evidence="1">
    <location>
        <begin position="6"/>
        <end position="23"/>
    </location>
</feature>
<dbReference type="Proteomes" id="UP000823629">
    <property type="component" value="Unassembled WGS sequence"/>
</dbReference>